<evidence type="ECO:0000259" key="3">
    <source>
        <dbReference type="Pfam" id="PF00501"/>
    </source>
</evidence>
<dbReference type="Proteomes" id="UP000559117">
    <property type="component" value="Unassembled WGS sequence"/>
</dbReference>
<dbReference type="PANTHER" id="PTHR43201:SF5">
    <property type="entry name" value="MEDIUM-CHAIN ACYL-COA LIGASE ACSF2, MITOCHONDRIAL"/>
    <property type="match status" value="1"/>
</dbReference>
<keyword evidence="6" id="KW-1185">Reference proteome</keyword>
<dbReference type="Gene3D" id="3.40.50.12780">
    <property type="entry name" value="N-terminal domain of ligase-like"/>
    <property type="match status" value="1"/>
</dbReference>
<evidence type="ECO:0000313" key="6">
    <source>
        <dbReference type="Proteomes" id="UP000559117"/>
    </source>
</evidence>
<evidence type="ECO:0000313" key="5">
    <source>
        <dbReference type="EMBL" id="MBB5337388.1"/>
    </source>
</evidence>
<dbReference type="Pfam" id="PF13193">
    <property type="entry name" value="AMP-binding_C"/>
    <property type="match status" value="1"/>
</dbReference>
<evidence type="ECO:0000256" key="1">
    <source>
        <dbReference type="ARBA" id="ARBA00006432"/>
    </source>
</evidence>
<comment type="caution">
    <text evidence="5">The sequence shown here is derived from an EMBL/GenBank/DDBJ whole genome shotgun (WGS) entry which is preliminary data.</text>
</comment>
<dbReference type="GO" id="GO:0004467">
    <property type="term" value="F:long-chain fatty acid-CoA ligase activity"/>
    <property type="evidence" value="ECO:0007669"/>
    <property type="project" value="UniProtKB-EC"/>
</dbReference>
<dbReference type="EC" id="6.2.1.3" evidence="5"/>
<protein>
    <submittedName>
        <fullName evidence="5">Long-chain acyl-CoA synthetase</fullName>
        <ecNumber evidence="5">6.2.1.3</ecNumber>
    </submittedName>
</protein>
<dbReference type="PANTHER" id="PTHR43201">
    <property type="entry name" value="ACYL-COA SYNTHETASE"/>
    <property type="match status" value="1"/>
</dbReference>
<dbReference type="Pfam" id="PF00501">
    <property type="entry name" value="AMP-binding"/>
    <property type="match status" value="1"/>
</dbReference>
<keyword evidence="2 5" id="KW-0436">Ligase</keyword>
<accession>A0A840URL6</accession>
<evidence type="ECO:0000259" key="4">
    <source>
        <dbReference type="Pfam" id="PF13193"/>
    </source>
</evidence>
<reference evidence="5 6" key="1">
    <citation type="submission" date="2020-08" db="EMBL/GenBank/DDBJ databases">
        <title>Genomic Encyclopedia of Type Strains, Phase IV (KMG-IV): sequencing the most valuable type-strain genomes for metagenomic binning, comparative biology and taxonomic classification.</title>
        <authorList>
            <person name="Goeker M."/>
        </authorList>
    </citation>
    <scope>NUCLEOTIDE SEQUENCE [LARGE SCALE GENOMIC DNA]</scope>
    <source>
        <strain evidence="5 6">DSM 24661</strain>
    </source>
</reference>
<dbReference type="AlphaFoldDB" id="A0A840URL6"/>
<dbReference type="InterPro" id="IPR000873">
    <property type="entry name" value="AMP-dep_synth/lig_dom"/>
</dbReference>
<dbReference type="GO" id="GO:0031956">
    <property type="term" value="F:medium-chain fatty acid-CoA ligase activity"/>
    <property type="evidence" value="ECO:0007669"/>
    <property type="project" value="TreeGrafter"/>
</dbReference>
<name>A0A840URL6_9FIRM</name>
<dbReference type="EMBL" id="JACHFH010000046">
    <property type="protein sequence ID" value="MBB5337388.1"/>
    <property type="molecule type" value="Genomic_DNA"/>
</dbReference>
<dbReference type="InterPro" id="IPR045851">
    <property type="entry name" value="AMP-bd_C_sf"/>
</dbReference>
<organism evidence="5 6">
    <name type="scientific">Pectinatus brassicae</name>
    <dbReference type="NCBI Taxonomy" id="862415"/>
    <lineage>
        <taxon>Bacteria</taxon>
        <taxon>Bacillati</taxon>
        <taxon>Bacillota</taxon>
        <taxon>Negativicutes</taxon>
        <taxon>Selenomonadales</taxon>
        <taxon>Selenomonadaceae</taxon>
        <taxon>Pectinatus</taxon>
    </lineage>
</organism>
<dbReference type="Gene3D" id="3.30.300.30">
    <property type="match status" value="1"/>
</dbReference>
<feature type="domain" description="AMP-dependent synthetase/ligase" evidence="3">
    <location>
        <begin position="109"/>
        <end position="299"/>
    </location>
</feature>
<comment type="similarity">
    <text evidence="1">Belongs to the ATP-dependent AMP-binding enzyme family.</text>
</comment>
<dbReference type="InterPro" id="IPR042099">
    <property type="entry name" value="ANL_N_sf"/>
</dbReference>
<gene>
    <name evidence="5" type="ORF">HNR32_002549</name>
</gene>
<proteinExistence type="inferred from homology"/>
<dbReference type="InterPro" id="IPR025110">
    <property type="entry name" value="AMP-bd_C"/>
</dbReference>
<dbReference type="SUPFAM" id="SSF56801">
    <property type="entry name" value="Acetyl-CoA synthetase-like"/>
    <property type="match status" value="1"/>
</dbReference>
<dbReference type="RefSeq" id="WP_183863168.1">
    <property type="nucleotide sequence ID" value="NZ_JACHFH010000046.1"/>
</dbReference>
<evidence type="ECO:0000256" key="2">
    <source>
        <dbReference type="ARBA" id="ARBA00022598"/>
    </source>
</evidence>
<feature type="domain" description="AMP-binding enzyme C-terminal" evidence="4">
    <location>
        <begin position="351"/>
        <end position="423"/>
    </location>
</feature>
<sequence>MVISDILKHAPKTKICLIHNDKKLTYDELDRQSSYMAYNATFIKKGEIIFLQEDHPVRLLLCFFAIIKAGGICVLGSSTLPEKITKKLMEKYQIKIRVQYNNFFNAHKKAVPTVRENDIFLGAMSSGSSTGIPKIIMRDHYSWAAAFPWQSKLFNIDAKTRLYLAGDLSYTANLNACIHTFSVGGCVVIAKNRLPCTWLLDIDKYKINSIFMVPAHYRILLKVCKKMNEKIISLVSGGAKITLDIVKGLHYHFPRAKIIEYYGSSELGHISYAETNDLLQHPESAGKLFPQVKAQIIDDVIWVESPYIVPSLRPKATAGDLGYIDTNGYITLKGRKNGVINVGGVKIQPEQIEALLKKHAFIEDAAVFGIPDKLRGQKIAAAIIPKSNTLTIKEVFHYCKQNVGHPPQKVFFLQKFPLNTNGKIDKFALQKIAMEKINESN</sequence>